<reference evidence="2" key="2">
    <citation type="journal article" date="2017" name="Nat. Plants">
        <title>The Aegilops tauschii genome reveals multiple impacts of transposons.</title>
        <authorList>
            <person name="Zhao G."/>
            <person name="Zou C."/>
            <person name="Li K."/>
            <person name="Wang K."/>
            <person name="Li T."/>
            <person name="Gao L."/>
            <person name="Zhang X."/>
            <person name="Wang H."/>
            <person name="Yang Z."/>
            <person name="Liu X."/>
            <person name="Jiang W."/>
            <person name="Mao L."/>
            <person name="Kong X."/>
            <person name="Jiao Y."/>
            <person name="Jia J."/>
        </authorList>
    </citation>
    <scope>NUCLEOTIDE SEQUENCE [LARGE SCALE GENOMIC DNA]</scope>
    <source>
        <strain evidence="2">cv. AL8/78</strain>
    </source>
</reference>
<reference evidence="2" key="1">
    <citation type="journal article" date="2014" name="Science">
        <title>Ancient hybridizations among the ancestral genomes of bread wheat.</title>
        <authorList>
            <consortium name="International Wheat Genome Sequencing Consortium,"/>
            <person name="Marcussen T."/>
            <person name="Sandve S.R."/>
            <person name="Heier L."/>
            <person name="Spannagl M."/>
            <person name="Pfeifer M."/>
            <person name="Jakobsen K.S."/>
            <person name="Wulff B.B."/>
            <person name="Steuernagel B."/>
            <person name="Mayer K.F."/>
            <person name="Olsen O.A."/>
        </authorList>
    </citation>
    <scope>NUCLEOTIDE SEQUENCE [LARGE SCALE GENOMIC DNA]</scope>
    <source>
        <strain evidence="2">cv. AL8/78</strain>
    </source>
</reference>
<evidence type="ECO:0000313" key="2">
    <source>
        <dbReference type="Proteomes" id="UP000015105"/>
    </source>
</evidence>
<accession>A0A453RR95</accession>
<dbReference type="Gramene" id="AET7Gv20668800.29">
    <property type="protein sequence ID" value="AET7Gv20668800.29"/>
    <property type="gene ID" value="AET7Gv20668800"/>
</dbReference>
<reference evidence="1" key="3">
    <citation type="journal article" date="2017" name="Nature">
        <title>Genome sequence of the progenitor of the wheat D genome Aegilops tauschii.</title>
        <authorList>
            <person name="Luo M.C."/>
            <person name="Gu Y.Q."/>
            <person name="Puiu D."/>
            <person name="Wang H."/>
            <person name="Twardziok S.O."/>
            <person name="Deal K.R."/>
            <person name="Huo N."/>
            <person name="Zhu T."/>
            <person name="Wang L."/>
            <person name="Wang Y."/>
            <person name="McGuire P.E."/>
            <person name="Liu S."/>
            <person name="Long H."/>
            <person name="Ramasamy R.K."/>
            <person name="Rodriguez J.C."/>
            <person name="Van S.L."/>
            <person name="Yuan L."/>
            <person name="Wang Z."/>
            <person name="Xia Z."/>
            <person name="Xiao L."/>
            <person name="Anderson O.D."/>
            <person name="Ouyang S."/>
            <person name="Liang Y."/>
            <person name="Zimin A.V."/>
            <person name="Pertea G."/>
            <person name="Qi P."/>
            <person name="Bennetzen J.L."/>
            <person name="Dai X."/>
            <person name="Dawson M.W."/>
            <person name="Muller H.G."/>
            <person name="Kugler K."/>
            <person name="Rivarola-Duarte L."/>
            <person name="Spannagl M."/>
            <person name="Mayer K.F.X."/>
            <person name="Lu F.H."/>
            <person name="Bevan M.W."/>
            <person name="Leroy P."/>
            <person name="Li P."/>
            <person name="You F.M."/>
            <person name="Sun Q."/>
            <person name="Liu Z."/>
            <person name="Lyons E."/>
            <person name="Wicker T."/>
            <person name="Salzberg S.L."/>
            <person name="Devos K.M."/>
            <person name="Dvorak J."/>
        </authorList>
    </citation>
    <scope>NUCLEOTIDE SEQUENCE [LARGE SCALE GENOMIC DNA]</scope>
    <source>
        <strain evidence="1">cv. AL8/78</strain>
    </source>
</reference>
<organism evidence="1 2">
    <name type="scientific">Aegilops tauschii subsp. strangulata</name>
    <name type="common">Goatgrass</name>
    <dbReference type="NCBI Taxonomy" id="200361"/>
    <lineage>
        <taxon>Eukaryota</taxon>
        <taxon>Viridiplantae</taxon>
        <taxon>Streptophyta</taxon>
        <taxon>Embryophyta</taxon>
        <taxon>Tracheophyta</taxon>
        <taxon>Spermatophyta</taxon>
        <taxon>Magnoliopsida</taxon>
        <taxon>Liliopsida</taxon>
        <taxon>Poales</taxon>
        <taxon>Poaceae</taxon>
        <taxon>BOP clade</taxon>
        <taxon>Pooideae</taxon>
        <taxon>Triticodae</taxon>
        <taxon>Triticeae</taxon>
        <taxon>Triticinae</taxon>
        <taxon>Aegilops</taxon>
    </lineage>
</organism>
<reference evidence="1" key="5">
    <citation type="journal article" date="2021" name="G3 (Bethesda)">
        <title>Aegilops tauschii genome assembly Aet v5.0 features greater sequence contiguity and improved annotation.</title>
        <authorList>
            <person name="Wang L."/>
            <person name="Zhu T."/>
            <person name="Rodriguez J.C."/>
            <person name="Deal K.R."/>
            <person name="Dubcovsky J."/>
            <person name="McGuire P.E."/>
            <person name="Lux T."/>
            <person name="Spannagl M."/>
            <person name="Mayer K.F.X."/>
            <person name="Baldrich P."/>
            <person name="Meyers B.C."/>
            <person name="Huo N."/>
            <person name="Gu Y.Q."/>
            <person name="Zhou H."/>
            <person name="Devos K.M."/>
            <person name="Bennetzen J.L."/>
            <person name="Unver T."/>
            <person name="Budak H."/>
            <person name="Gulick P.J."/>
            <person name="Galiba G."/>
            <person name="Kalapos B."/>
            <person name="Nelson D.R."/>
            <person name="Li P."/>
            <person name="You F.M."/>
            <person name="Luo M.C."/>
            <person name="Dvorak J."/>
        </authorList>
    </citation>
    <scope>NUCLEOTIDE SEQUENCE [LARGE SCALE GENOMIC DNA]</scope>
    <source>
        <strain evidence="1">cv. AL8/78</strain>
    </source>
</reference>
<evidence type="ECO:0000313" key="1">
    <source>
        <dbReference type="EnsemblPlants" id="AET7Gv20668800.29"/>
    </source>
</evidence>
<sequence>PATPMRCCTSSLSRSTVGSRQTVVAASRTSLTMAVGTTWFRPSVEQVVGVVAVYAGDASRMTSRTSWGVVVEQETSGTGADEACVVVEAVGLTSGVTMGGSPTRATPNTALISSALAHNLSRYHNNCSLADIGSHSGGKSAGMASSPVEQMNRCGRKIGENLGGGKVVD</sequence>
<keyword evidence="2" id="KW-1185">Reference proteome</keyword>
<protein>
    <submittedName>
        <fullName evidence="1">Uncharacterized protein</fullName>
    </submittedName>
</protein>
<reference evidence="1" key="4">
    <citation type="submission" date="2019-03" db="UniProtKB">
        <authorList>
            <consortium name="EnsemblPlants"/>
        </authorList>
    </citation>
    <scope>IDENTIFICATION</scope>
</reference>
<name>A0A453RR95_AEGTS</name>
<dbReference type="AlphaFoldDB" id="A0A453RR95"/>
<dbReference type="EnsemblPlants" id="AET7Gv20668800.29">
    <property type="protein sequence ID" value="AET7Gv20668800.29"/>
    <property type="gene ID" value="AET7Gv20668800"/>
</dbReference>
<dbReference type="Proteomes" id="UP000015105">
    <property type="component" value="Chromosome 7D"/>
</dbReference>
<proteinExistence type="predicted"/>